<protein>
    <submittedName>
        <fullName evidence="1">Uncharacterized protein</fullName>
    </submittedName>
</protein>
<dbReference type="AlphaFoldDB" id="A0A3S5ALH0"/>
<evidence type="ECO:0000313" key="2">
    <source>
        <dbReference type="Proteomes" id="UP000784294"/>
    </source>
</evidence>
<accession>A0A3S5ALH0</accession>
<gene>
    <name evidence="1" type="ORF">PXEA_LOCUS13046</name>
</gene>
<organism evidence="1 2">
    <name type="scientific">Protopolystoma xenopodis</name>
    <dbReference type="NCBI Taxonomy" id="117903"/>
    <lineage>
        <taxon>Eukaryota</taxon>
        <taxon>Metazoa</taxon>
        <taxon>Spiralia</taxon>
        <taxon>Lophotrochozoa</taxon>
        <taxon>Platyhelminthes</taxon>
        <taxon>Monogenea</taxon>
        <taxon>Polyopisthocotylea</taxon>
        <taxon>Polystomatidea</taxon>
        <taxon>Polystomatidae</taxon>
        <taxon>Protopolystoma</taxon>
    </lineage>
</organism>
<comment type="caution">
    <text evidence="1">The sequence shown here is derived from an EMBL/GenBank/DDBJ whole genome shotgun (WGS) entry which is preliminary data.</text>
</comment>
<evidence type="ECO:0000313" key="1">
    <source>
        <dbReference type="EMBL" id="VEL19606.1"/>
    </source>
</evidence>
<sequence>MHRKTLSDVAPQFSLLQPAKILSSAIVDTDEFSPSREPTSDLGLSTNMSAEEAASITCLAASTNNVKSPDPDIANLFSSILLVGPASAHAIAACSTGSARTDLVGGGSLPYRLPPPPANLGNSNLHDRQGSARFKRHRRFGSWTSKLTFYHN</sequence>
<name>A0A3S5ALH0_9PLAT</name>
<dbReference type="Proteomes" id="UP000784294">
    <property type="component" value="Unassembled WGS sequence"/>
</dbReference>
<keyword evidence="2" id="KW-1185">Reference proteome</keyword>
<dbReference type="EMBL" id="CAAALY010042332">
    <property type="protein sequence ID" value="VEL19606.1"/>
    <property type="molecule type" value="Genomic_DNA"/>
</dbReference>
<proteinExistence type="predicted"/>
<reference evidence="1" key="1">
    <citation type="submission" date="2018-11" db="EMBL/GenBank/DDBJ databases">
        <authorList>
            <consortium name="Pathogen Informatics"/>
        </authorList>
    </citation>
    <scope>NUCLEOTIDE SEQUENCE</scope>
</reference>